<protein>
    <submittedName>
        <fullName evidence="2">DUF192 domain-containing protein</fullName>
    </submittedName>
</protein>
<gene>
    <name evidence="2" type="ORF">FIV42_25725</name>
</gene>
<reference evidence="2 3" key="1">
    <citation type="submission" date="2019-06" db="EMBL/GenBank/DDBJ databases">
        <title>Persicimonas caeni gen. nov., sp. nov., a predatory bacterium isolated from solar saltern.</title>
        <authorList>
            <person name="Wang S."/>
        </authorList>
    </citation>
    <scope>NUCLEOTIDE SEQUENCE [LARGE SCALE GENOMIC DNA]</scope>
    <source>
        <strain evidence="2 3">YN101</strain>
    </source>
</reference>
<evidence type="ECO:0000313" key="2">
    <source>
        <dbReference type="EMBL" id="QDG54015.1"/>
    </source>
</evidence>
<feature type="region of interest" description="Disordered" evidence="1">
    <location>
        <begin position="52"/>
        <end position="82"/>
    </location>
</feature>
<evidence type="ECO:0000256" key="1">
    <source>
        <dbReference type="SAM" id="MobiDB-lite"/>
    </source>
</evidence>
<keyword evidence="3" id="KW-1185">Reference proteome</keyword>
<organism evidence="2 3">
    <name type="scientific">Persicimonas caeni</name>
    <dbReference type="NCBI Taxonomy" id="2292766"/>
    <lineage>
        <taxon>Bacteria</taxon>
        <taxon>Deltaproteobacteria</taxon>
        <taxon>Bradymonadales</taxon>
        <taxon>Bradymonadaceae</taxon>
        <taxon>Persicimonas</taxon>
    </lineage>
</organism>
<dbReference type="OrthoDB" id="5526466at2"/>
<dbReference type="PANTHER" id="PTHR37953:SF1">
    <property type="entry name" value="UPF0127 PROTEIN MJ1496"/>
    <property type="match status" value="1"/>
</dbReference>
<dbReference type="EMBL" id="CP041186">
    <property type="protein sequence ID" value="QDG54015.1"/>
    <property type="molecule type" value="Genomic_DNA"/>
</dbReference>
<accession>A0A4Y6Q1Z1</accession>
<dbReference type="AlphaFoldDB" id="A0A4Y6Q1Z1"/>
<proteinExistence type="predicted"/>
<evidence type="ECO:0000313" key="3">
    <source>
        <dbReference type="Proteomes" id="UP000315995"/>
    </source>
</evidence>
<name>A0A4Y6Q1Z1_PERCE</name>
<dbReference type="Proteomes" id="UP000315995">
    <property type="component" value="Chromosome"/>
</dbReference>
<dbReference type="PANTHER" id="PTHR37953">
    <property type="entry name" value="UPF0127 PROTEIN MJ1496"/>
    <property type="match status" value="1"/>
</dbReference>
<dbReference type="InterPro" id="IPR003795">
    <property type="entry name" value="DUF192"/>
</dbReference>
<sequence>MSVLDDVANLIGGRFSRPGGKAVAPGHQTWKVCLLCVAVLVAAVGCEQKTAKTRPDQARAEANGTEKGADKAASKSGPEGVGKSCATIEDCDSYLSCIEGSCQVPPAVTGRHESDTPRVTFIDGNGDEVAEFYVELAITPAEQTKGLMFRREMKDDWGMLFIYPDEAPRSFWMQNTFIPLDMIFIDGRGRVVNIIEAAEPLTRVRRQSKGPTRYVLELVAGRAAEVGIEPGQQLQLDHIDEKHAPRAPK</sequence>
<accession>A0A5B8YFZ8</accession>
<dbReference type="Gene3D" id="2.60.120.1140">
    <property type="entry name" value="Protein of unknown function DUF192"/>
    <property type="match status" value="1"/>
</dbReference>
<dbReference type="InterPro" id="IPR038695">
    <property type="entry name" value="Saro_0823-like_sf"/>
</dbReference>
<dbReference type="Pfam" id="PF02643">
    <property type="entry name" value="DUF192"/>
    <property type="match status" value="1"/>
</dbReference>